<dbReference type="EMBL" id="LN483157">
    <property type="protein sequence ID" value="CED84164.1"/>
    <property type="molecule type" value="Genomic_DNA"/>
</dbReference>
<organism evidence="2">
    <name type="scientific">Phaffia rhodozyma</name>
    <name type="common">Yeast</name>
    <name type="synonym">Xanthophyllomyces dendrorhous</name>
    <dbReference type="NCBI Taxonomy" id="264483"/>
    <lineage>
        <taxon>Eukaryota</taxon>
        <taxon>Fungi</taxon>
        <taxon>Dikarya</taxon>
        <taxon>Basidiomycota</taxon>
        <taxon>Agaricomycotina</taxon>
        <taxon>Tremellomycetes</taxon>
        <taxon>Cystofilobasidiales</taxon>
        <taxon>Mrakiaceae</taxon>
        <taxon>Phaffia</taxon>
    </lineage>
</organism>
<feature type="region of interest" description="Disordered" evidence="1">
    <location>
        <begin position="136"/>
        <end position="164"/>
    </location>
</feature>
<dbReference type="SUPFAM" id="SSF81301">
    <property type="entry name" value="Nucleotidyltransferase"/>
    <property type="match status" value="1"/>
</dbReference>
<evidence type="ECO:0000256" key="1">
    <source>
        <dbReference type="SAM" id="MobiDB-lite"/>
    </source>
</evidence>
<sequence length="262" mass="28562">MFAAARSPAHMIRRSAPTRWFSSSIASTFPRITRRLPSSRLTPETASGDPSDPLSFSSIIDTPRAPYAWFIPKSSSSAPVTRPSFLPPPPRIAFPETKEVPPPPPDLPETLVDMYNYLWKMPLLIDSGPTFIETSRPAKQSIPIIDHPPTNGKRKRGPRDGGPGLGALNVGGWWSWVVVCEVEGKGVGSVRRSELAIREWLATNPITLQGTSNVPTKTPRPSKNEASSEWALIDTGVGVVIHVMTANARAQWGVEGVWANVN</sequence>
<name>A0A0F7STZ1_PHARH</name>
<dbReference type="Gene3D" id="3.30.460.10">
    <property type="entry name" value="Beta Polymerase, domain 2"/>
    <property type="match status" value="1"/>
</dbReference>
<evidence type="ECO:0000313" key="2">
    <source>
        <dbReference type="EMBL" id="CED84164.1"/>
    </source>
</evidence>
<feature type="region of interest" description="Disordered" evidence="1">
    <location>
        <begin position="36"/>
        <end position="55"/>
    </location>
</feature>
<dbReference type="AlphaFoldDB" id="A0A0F7STZ1"/>
<dbReference type="InterPro" id="IPR043519">
    <property type="entry name" value="NT_sf"/>
</dbReference>
<accession>A0A0F7STZ1</accession>
<dbReference type="Pfam" id="PF02410">
    <property type="entry name" value="RsfS"/>
    <property type="match status" value="1"/>
</dbReference>
<protein>
    <submittedName>
        <fullName evidence="2">Oligomerisation domain</fullName>
    </submittedName>
</protein>
<reference evidence="2" key="1">
    <citation type="submission" date="2014-08" db="EMBL/GenBank/DDBJ databases">
        <authorList>
            <person name="Sharma Rahul"/>
            <person name="Thines Marco"/>
        </authorList>
    </citation>
    <scope>NUCLEOTIDE SEQUENCE</scope>
</reference>
<proteinExistence type="predicted"/>